<dbReference type="RefSeq" id="XP_056491482.1">
    <property type="nucleotide sequence ID" value="XM_056628748.1"/>
</dbReference>
<comment type="caution">
    <text evidence="1">The sequence shown here is derived from an EMBL/GenBank/DDBJ whole genome shotgun (WGS) entry which is preliminary data.</text>
</comment>
<dbReference type="GeneID" id="81367728"/>
<reference evidence="1" key="2">
    <citation type="journal article" date="2023" name="IMA Fungus">
        <title>Comparative genomic study of the Penicillium genus elucidates a diverse pangenome and 15 lateral gene transfer events.</title>
        <authorList>
            <person name="Petersen C."/>
            <person name="Sorensen T."/>
            <person name="Nielsen M.R."/>
            <person name="Sondergaard T.E."/>
            <person name="Sorensen J.L."/>
            <person name="Fitzpatrick D.A."/>
            <person name="Frisvad J.C."/>
            <person name="Nielsen K.L."/>
        </authorList>
    </citation>
    <scope>NUCLEOTIDE SEQUENCE</scope>
    <source>
        <strain evidence="1">IBT 29677</strain>
    </source>
</reference>
<keyword evidence="2" id="KW-1185">Reference proteome</keyword>
<sequence>MHHQPNKVPQKVTLEMLAKIGVIADYYKCKDILHLPKGDDWIRSLDEQYPPACLRDLTLWLWISWAFQIPDKFKAITGFIMSNSISLIMDTGELPIPPKIIAAMNESREAASKRHCFKSSKPARST</sequence>
<organism evidence="1 2">
    <name type="scientific">Penicillium cosmopolitanum</name>
    <dbReference type="NCBI Taxonomy" id="1131564"/>
    <lineage>
        <taxon>Eukaryota</taxon>
        <taxon>Fungi</taxon>
        <taxon>Dikarya</taxon>
        <taxon>Ascomycota</taxon>
        <taxon>Pezizomycotina</taxon>
        <taxon>Eurotiomycetes</taxon>
        <taxon>Eurotiomycetidae</taxon>
        <taxon>Eurotiales</taxon>
        <taxon>Aspergillaceae</taxon>
        <taxon>Penicillium</taxon>
    </lineage>
</organism>
<dbReference type="AlphaFoldDB" id="A0A9W9W6B1"/>
<protein>
    <submittedName>
        <fullName evidence="1">Uncharacterized protein</fullName>
    </submittedName>
</protein>
<evidence type="ECO:0000313" key="2">
    <source>
        <dbReference type="Proteomes" id="UP001147747"/>
    </source>
</evidence>
<evidence type="ECO:0000313" key="1">
    <source>
        <dbReference type="EMBL" id="KAJ5404240.1"/>
    </source>
</evidence>
<dbReference type="Proteomes" id="UP001147747">
    <property type="component" value="Unassembled WGS sequence"/>
</dbReference>
<dbReference type="EMBL" id="JAPZBU010000005">
    <property type="protein sequence ID" value="KAJ5404240.1"/>
    <property type="molecule type" value="Genomic_DNA"/>
</dbReference>
<name>A0A9W9W6B1_9EURO</name>
<accession>A0A9W9W6B1</accession>
<proteinExistence type="predicted"/>
<reference evidence="1" key="1">
    <citation type="submission" date="2022-12" db="EMBL/GenBank/DDBJ databases">
        <authorList>
            <person name="Petersen C."/>
        </authorList>
    </citation>
    <scope>NUCLEOTIDE SEQUENCE</scope>
    <source>
        <strain evidence="1">IBT 29677</strain>
    </source>
</reference>
<gene>
    <name evidence="1" type="ORF">N7509_004111</name>
</gene>
<dbReference type="OrthoDB" id="5326346at2759"/>